<organism evidence="2 3">
    <name type="scientific">Rotaria socialis</name>
    <dbReference type="NCBI Taxonomy" id="392032"/>
    <lineage>
        <taxon>Eukaryota</taxon>
        <taxon>Metazoa</taxon>
        <taxon>Spiralia</taxon>
        <taxon>Gnathifera</taxon>
        <taxon>Rotifera</taxon>
        <taxon>Eurotatoria</taxon>
        <taxon>Bdelloidea</taxon>
        <taxon>Philodinida</taxon>
        <taxon>Philodinidae</taxon>
        <taxon>Rotaria</taxon>
    </lineage>
</organism>
<evidence type="ECO:0000313" key="3">
    <source>
        <dbReference type="Proteomes" id="UP000663838"/>
    </source>
</evidence>
<proteinExistence type="predicted"/>
<gene>
    <name evidence="1" type="ORF">KIK155_LOCUS25975</name>
    <name evidence="2" type="ORF">TOA249_LOCUS16910</name>
</gene>
<reference evidence="2" key="1">
    <citation type="submission" date="2021-02" db="EMBL/GenBank/DDBJ databases">
        <authorList>
            <person name="Nowell W R."/>
        </authorList>
    </citation>
    <scope>NUCLEOTIDE SEQUENCE</scope>
</reference>
<name>A0A821IAR2_9BILA</name>
<dbReference type="AlphaFoldDB" id="A0A821IAR2"/>
<dbReference type="Proteomes" id="UP000663865">
    <property type="component" value="Unassembled WGS sequence"/>
</dbReference>
<protein>
    <submittedName>
        <fullName evidence="2">Uncharacterized protein</fullName>
    </submittedName>
</protein>
<evidence type="ECO:0000313" key="2">
    <source>
        <dbReference type="EMBL" id="CAF4698695.1"/>
    </source>
</evidence>
<comment type="caution">
    <text evidence="2">The sequence shown here is derived from an EMBL/GenBank/DDBJ whole genome shotgun (WGS) entry which is preliminary data.</text>
</comment>
<dbReference type="EMBL" id="CAJNYV010004726">
    <property type="protein sequence ID" value="CAF3690755.1"/>
    <property type="molecule type" value="Genomic_DNA"/>
</dbReference>
<dbReference type="EMBL" id="CAJOBS010001180">
    <property type="protein sequence ID" value="CAF4698695.1"/>
    <property type="molecule type" value="Genomic_DNA"/>
</dbReference>
<accession>A0A821IAR2</accession>
<dbReference type="Proteomes" id="UP000663838">
    <property type="component" value="Unassembled WGS sequence"/>
</dbReference>
<sequence length="193" mass="22344">MTTRITAAICFLIQNYTITRLRVKDGSSLNALRADFKSIEEVKTFIRSGKIDVGIMIHPIRSYHLLIRTNKCLKRLRHDHTTKTCYRPRLSPKCTEEHSLEHGCQNQERCVNCRGDQISGHYACAVVQEKRQALVELSRRQRAELLVLPDRQQNQFGYQEREFPAISNDMPIHLSSSVQSQQMNVSQRTYAQV</sequence>
<evidence type="ECO:0000313" key="1">
    <source>
        <dbReference type="EMBL" id="CAF3690755.1"/>
    </source>
</evidence>